<feature type="transmembrane region" description="Helical" evidence="7">
    <location>
        <begin position="283"/>
        <end position="308"/>
    </location>
</feature>
<organism evidence="9 10">
    <name type="scientific">Anaerobacterium chartisolvens</name>
    <dbReference type="NCBI Taxonomy" id="1297424"/>
    <lineage>
        <taxon>Bacteria</taxon>
        <taxon>Bacillati</taxon>
        <taxon>Bacillota</taxon>
        <taxon>Clostridia</taxon>
        <taxon>Eubacteriales</taxon>
        <taxon>Oscillospiraceae</taxon>
        <taxon>Anaerobacterium</taxon>
    </lineage>
</organism>
<dbReference type="PANTHER" id="PTHR43227:SF11">
    <property type="entry name" value="BLL4140 PROTEIN"/>
    <property type="match status" value="1"/>
</dbReference>
<keyword evidence="2 7" id="KW-0813">Transport</keyword>
<evidence type="ECO:0000259" key="8">
    <source>
        <dbReference type="PROSITE" id="PS50928"/>
    </source>
</evidence>
<protein>
    <submittedName>
        <fullName evidence="9">Carbohydrate ABC transporter membrane protein 1 (CUT1 family)</fullName>
    </submittedName>
</protein>
<dbReference type="Gene3D" id="1.10.3720.10">
    <property type="entry name" value="MetI-like"/>
    <property type="match status" value="1"/>
</dbReference>
<evidence type="ECO:0000313" key="10">
    <source>
        <dbReference type="Proteomes" id="UP000253034"/>
    </source>
</evidence>
<evidence type="ECO:0000313" key="9">
    <source>
        <dbReference type="EMBL" id="RCX09966.1"/>
    </source>
</evidence>
<dbReference type="CDD" id="cd06261">
    <property type="entry name" value="TM_PBP2"/>
    <property type="match status" value="1"/>
</dbReference>
<feature type="transmembrane region" description="Helical" evidence="7">
    <location>
        <begin position="223"/>
        <end position="241"/>
    </location>
</feature>
<dbReference type="OrthoDB" id="384651at2"/>
<evidence type="ECO:0000256" key="4">
    <source>
        <dbReference type="ARBA" id="ARBA00022692"/>
    </source>
</evidence>
<dbReference type="RefSeq" id="WP_114299618.1">
    <property type="nucleotide sequence ID" value="NZ_QPJT01000031.1"/>
</dbReference>
<dbReference type="SUPFAM" id="SSF161098">
    <property type="entry name" value="MetI-like"/>
    <property type="match status" value="1"/>
</dbReference>
<evidence type="ECO:0000256" key="1">
    <source>
        <dbReference type="ARBA" id="ARBA00004651"/>
    </source>
</evidence>
<sequence length="318" mass="35613">MSMQVKKVKPLDIPKKGGFLSYVKSEYMLYLLMVPGLLYFIIFKYIPMYGVSIAFQNYNIFNPENSTWIGFDNFSKLISQVGFQRALYNNIIISIQKLIIGFPIPIILSLMINEINSRYYKKFVQTSVILPNFVSWVVINGLMFALFSPSMGGIREIANIIGYAGDLPNLLTDKDSFQAVIVWSHVWKNAGMGTIVYLAALMGIDGQLYEAAVMDGAGRWRQLIHITLPCLKSTIIVLLMFRVGEVMYAGFDQIFAITNPMVNSVADIIDTFVYRVGLENKQFALATAAGLFQSVIGLMLVLITNAIAKKTDPESSMI</sequence>
<dbReference type="InterPro" id="IPR050809">
    <property type="entry name" value="UgpAE/MalFG_permease"/>
</dbReference>
<dbReference type="PROSITE" id="PS50928">
    <property type="entry name" value="ABC_TM1"/>
    <property type="match status" value="1"/>
</dbReference>
<feature type="transmembrane region" description="Helical" evidence="7">
    <location>
        <begin position="86"/>
        <end position="108"/>
    </location>
</feature>
<comment type="similarity">
    <text evidence="7">Belongs to the binding-protein-dependent transport system permease family.</text>
</comment>
<evidence type="ECO:0000256" key="2">
    <source>
        <dbReference type="ARBA" id="ARBA00022448"/>
    </source>
</evidence>
<dbReference type="InterPro" id="IPR035906">
    <property type="entry name" value="MetI-like_sf"/>
</dbReference>
<dbReference type="AlphaFoldDB" id="A0A369ANX1"/>
<comment type="caution">
    <text evidence="9">The sequence shown here is derived from an EMBL/GenBank/DDBJ whole genome shotgun (WGS) entry which is preliminary data.</text>
</comment>
<dbReference type="GO" id="GO:0055085">
    <property type="term" value="P:transmembrane transport"/>
    <property type="evidence" value="ECO:0007669"/>
    <property type="project" value="InterPro"/>
</dbReference>
<keyword evidence="4 7" id="KW-0812">Transmembrane</keyword>
<accession>A0A369ANX1</accession>
<feature type="transmembrane region" description="Helical" evidence="7">
    <location>
        <begin position="128"/>
        <end position="147"/>
    </location>
</feature>
<keyword evidence="10" id="KW-1185">Reference proteome</keyword>
<evidence type="ECO:0000256" key="6">
    <source>
        <dbReference type="ARBA" id="ARBA00023136"/>
    </source>
</evidence>
<feature type="transmembrane region" description="Helical" evidence="7">
    <location>
        <begin position="27"/>
        <end position="46"/>
    </location>
</feature>
<gene>
    <name evidence="9" type="ORF">DFR58_13110</name>
</gene>
<dbReference type="InterPro" id="IPR000515">
    <property type="entry name" value="MetI-like"/>
</dbReference>
<evidence type="ECO:0000256" key="3">
    <source>
        <dbReference type="ARBA" id="ARBA00022475"/>
    </source>
</evidence>
<dbReference type="GO" id="GO:0005886">
    <property type="term" value="C:plasma membrane"/>
    <property type="evidence" value="ECO:0007669"/>
    <property type="project" value="UniProtKB-SubCell"/>
</dbReference>
<proteinExistence type="inferred from homology"/>
<comment type="subcellular location">
    <subcellularLocation>
        <location evidence="1 7">Cell membrane</location>
        <topology evidence="1 7">Multi-pass membrane protein</topology>
    </subcellularLocation>
</comment>
<evidence type="ECO:0000256" key="5">
    <source>
        <dbReference type="ARBA" id="ARBA00022989"/>
    </source>
</evidence>
<reference evidence="9 10" key="1">
    <citation type="submission" date="2018-07" db="EMBL/GenBank/DDBJ databases">
        <title>Genomic Encyclopedia of Type Strains, Phase IV (KMG-IV): sequencing the most valuable type-strain genomes for metagenomic binning, comparative biology and taxonomic classification.</title>
        <authorList>
            <person name="Goeker M."/>
        </authorList>
    </citation>
    <scope>NUCLEOTIDE SEQUENCE [LARGE SCALE GENOMIC DNA]</scope>
    <source>
        <strain evidence="9 10">DSM 27016</strain>
    </source>
</reference>
<name>A0A369ANX1_9FIRM</name>
<keyword evidence="3" id="KW-1003">Cell membrane</keyword>
<dbReference type="PANTHER" id="PTHR43227">
    <property type="entry name" value="BLL4140 PROTEIN"/>
    <property type="match status" value="1"/>
</dbReference>
<dbReference type="EMBL" id="QPJT01000031">
    <property type="protein sequence ID" value="RCX09966.1"/>
    <property type="molecule type" value="Genomic_DNA"/>
</dbReference>
<feature type="domain" description="ABC transmembrane type-1" evidence="8">
    <location>
        <begin position="87"/>
        <end position="304"/>
    </location>
</feature>
<keyword evidence="5 7" id="KW-1133">Transmembrane helix</keyword>
<dbReference type="Pfam" id="PF00528">
    <property type="entry name" value="BPD_transp_1"/>
    <property type="match status" value="1"/>
</dbReference>
<evidence type="ECO:0000256" key="7">
    <source>
        <dbReference type="RuleBase" id="RU363032"/>
    </source>
</evidence>
<keyword evidence="6 7" id="KW-0472">Membrane</keyword>
<dbReference type="Proteomes" id="UP000253034">
    <property type="component" value="Unassembled WGS sequence"/>
</dbReference>